<evidence type="ECO:0000313" key="1">
    <source>
        <dbReference type="EMBL" id="KIY48077.1"/>
    </source>
</evidence>
<sequence>MNIIGAVILARHGDRQGFYQDPTMYAASNTVITPLGNALYLNTSSTTYILGISTDLVDVSQIQVHADAGGEGGVIFSSAVSLLQGLYPPTTEYQMTLANGTTIIGPLGGYQAIESVEPDNDISLESWTDCDTFSNATTAFYNSAEFVAKKVSSQAFLDELPPYLDGSLESMIYDHMNVEYIHNATFADNFPTTYLPQARDLANWHEVGVFTSPSINGIGNIAGRTVSPTILDGFQQIVAGEDGLKPVYVAISYKPFLSLFNMTGAFVMNPQIEGIVNYATAVVFELHMQLNQRHGRPRLH</sequence>
<dbReference type="InterPro" id="IPR029033">
    <property type="entry name" value="His_PPase_superfam"/>
</dbReference>
<accession>A0A0D7AAP5</accession>
<dbReference type="AlphaFoldDB" id="A0A0D7AAP5"/>
<name>A0A0D7AAP5_9AGAR</name>
<dbReference type="SUPFAM" id="SSF53254">
    <property type="entry name" value="Phosphoglycerate mutase-like"/>
    <property type="match status" value="1"/>
</dbReference>
<dbReference type="Proteomes" id="UP000054144">
    <property type="component" value="Unassembled WGS sequence"/>
</dbReference>
<dbReference type="OrthoDB" id="258392at2759"/>
<gene>
    <name evidence="1" type="ORF">FISHEDRAFT_65877</name>
</gene>
<dbReference type="Gene3D" id="3.40.50.1240">
    <property type="entry name" value="Phosphoglycerate mutase-like"/>
    <property type="match status" value="1"/>
</dbReference>
<reference evidence="1 2" key="1">
    <citation type="journal article" date="2015" name="Fungal Genet. Biol.">
        <title>Evolution of novel wood decay mechanisms in Agaricales revealed by the genome sequences of Fistulina hepatica and Cylindrobasidium torrendii.</title>
        <authorList>
            <person name="Floudas D."/>
            <person name="Held B.W."/>
            <person name="Riley R."/>
            <person name="Nagy L.G."/>
            <person name="Koehler G."/>
            <person name="Ransdell A.S."/>
            <person name="Younus H."/>
            <person name="Chow J."/>
            <person name="Chiniquy J."/>
            <person name="Lipzen A."/>
            <person name="Tritt A."/>
            <person name="Sun H."/>
            <person name="Haridas S."/>
            <person name="LaButti K."/>
            <person name="Ohm R.A."/>
            <person name="Kues U."/>
            <person name="Blanchette R.A."/>
            <person name="Grigoriev I.V."/>
            <person name="Minto R.E."/>
            <person name="Hibbett D.S."/>
        </authorList>
    </citation>
    <scope>NUCLEOTIDE SEQUENCE [LARGE SCALE GENOMIC DNA]</scope>
    <source>
        <strain evidence="1 2">ATCC 64428</strain>
    </source>
</reference>
<dbReference type="EMBL" id="KN881857">
    <property type="protein sequence ID" value="KIY48077.1"/>
    <property type="molecule type" value="Genomic_DNA"/>
</dbReference>
<organism evidence="1 2">
    <name type="scientific">Fistulina hepatica ATCC 64428</name>
    <dbReference type="NCBI Taxonomy" id="1128425"/>
    <lineage>
        <taxon>Eukaryota</taxon>
        <taxon>Fungi</taxon>
        <taxon>Dikarya</taxon>
        <taxon>Basidiomycota</taxon>
        <taxon>Agaricomycotina</taxon>
        <taxon>Agaricomycetes</taxon>
        <taxon>Agaricomycetidae</taxon>
        <taxon>Agaricales</taxon>
        <taxon>Fistulinaceae</taxon>
        <taxon>Fistulina</taxon>
    </lineage>
</organism>
<proteinExistence type="predicted"/>
<keyword evidence="2" id="KW-1185">Reference proteome</keyword>
<protein>
    <submittedName>
        <fullName evidence="1">Phosphoglycerate mutase-like protein</fullName>
    </submittedName>
</protein>
<evidence type="ECO:0000313" key="2">
    <source>
        <dbReference type="Proteomes" id="UP000054144"/>
    </source>
</evidence>